<dbReference type="InterPro" id="IPR036514">
    <property type="entry name" value="SGNH_hydro_sf"/>
</dbReference>
<proteinExistence type="inferred from homology"/>
<gene>
    <name evidence="9" type="ORF">J5N97_020168</name>
</gene>
<evidence type="ECO:0000256" key="6">
    <source>
        <dbReference type="ARBA" id="ARBA00022963"/>
    </source>
</evidence>
<reference evidence="9" key="2">
    <citation type="journal article" date="2022" name="Hortic Res">
        <title>The genome of Dioscorea zingiberensis sheds light on the biosynthesis, origin and evolution of the medicinally important diosgenin saponins.</title>
        <authorList>
            <person name="Li Y."/>
            <person name="Tan C."/>
            <person name="Li Z."/>
            <person name="Guo J."/>
            <person name="Li S."/>
            <person name="Chen X."/>
            <person name="Wang C."/>
            <person name="Dai X."/>
            <person name="Yang H."/>
            <person name="Song W."/>
            <person name="Hou L."/>
            <person name="Xu J."/>
            <person name="Tong Z."/>
            <person name="Xu A."/>
            <person name="Yuan X."/>
            <person name="Wang W."/>
            <person name="Yang Q."/>
            <person name="Chen L."/>
            <person name="Sun Z."/>
            <person name="Wang K."/>
            <person name="Pan B."/>
            <person name="Chen J."/>
            <person name="Bao Y."/>
            <person name="Liu F."/>
            <person name="Qi X."/>
            <person name="Gang D.R."/>
            <person name="Wen J."/>
            <person name="Li J."/>
        </authorList>
    </citation>
    <scope>NUCLEOTIDE SEQUENCE</scope>
    <source>
        <strain evidence="9">Dzin_1.0</strain>
    </source>
</reference>
<feature type="chain" id="PRO_5038713960" description="GDSL esterase/lipase" evidence="8">
    <location>
        <begin position="32"/>
        <end position="189"/>
    </location>
</feature>
<dbReference type="Gene3D" id="3.40.50.1110">
    <property type="entry name" value="SGNH hydrolase"/>
    <property type="match status" value="1"/>
</dbReference>
<dbReference type="EMBL" id="JAGGNH010000005">
    <property type="protein sequence ID" value="KAJ0972209.1"/>
    <property type="molecule type" value="Genomic_DNA"/>
</dbReference>
<protein>
    <recommendedName>
        <fullName evidence="11">GDSL esterase/lipase</fullName>
    </recommendedName>
</protein>
<feature type="signal peptide" evidence="8">
    <location>
        <begin position="1"/>
        <end position="31"/>
    </location>
</feature>
<evidence type="ECO:0000256" key="4">
    <source>
        <dbReference type="ARBA" id="ARBA00022729"/>
    </source>
</evidence>
<evidence type="ECO:0000256" key="7">
    <source>
        <dbReference type="ARBA" id="ARBA00023098"/>
    </source>
</evidence>
<evidence type="ECO:0000256" key="8">
    <source>
        <dbReference type="SAM" id="SignalP"/>
    </source>
</evidence>
<comment type="caution">
    <text evidence="9">The sequence shown here is derived from an EMBL/GenBank/DDBJ whole genome shotgun (WGS) entry which is preliminary data.</text>
</comment>
<dbReference type="OrthoDB" id="1600564at2759"/>
<dbReference type="GO" id="GO:0005576">
    <property type="term" value="C:extracellular region"/>
    <property type="evidence" value="ECO:0007669"/>
    <property type="project" value="UniProtKB-SubCell"/>
</dbReference>
<organism evidence="9 10">
    <name type="scientific">Dioscorea zingiberensis</name>
    <dbReference type="NCBI Taxonomy" id="325984"/>
    <lineage>
        <taxon>Eukaryota</taxon>
        <taxon>Viridiplantae</taxon>
        <taxon>Streptophyta</taxon>
        <taxon>Embryophyta</taxon>
        <taxon>Tracheophyta</taxon>
        <taxon>Spermatophyta</taxon>
        <taxon>Magnoliopsida</taxon>
        <taxon>Liliopsida</taxon>
        <taxon>Dioscoreales</taxon>
        <taxon>Dioscoreaceae</taxon>
        <taxon>Dioscorea</taxon>
    </lineage>
</organism>
<keyword evidence="6" id="KW-0442">Lipid degradation</keyword>
<accession>A0A9D5CG40</accession>
<dbReference type="AlphaFoldDB" id="A0A9D5CG40"/>
<dbReference type="PANTHER" id="PTHR45650:SF22">
    <property type="entry name" value="OS05G0419800 PROTEIN"/>
    <property type="match status" value="1"/>
</dbReference>
<comment type="similarity">
    <text evidence="2">Belongs to the 'GDSL' lipolytic enzyme family.</text>
</comment>
<keyword evidence="10" id="KW-1185">Reference proteome</keyword>
<keyword evidence="7" id="KW-0443">Lipid metabolism</keyword>
<keyword evidence="3" id="KW-0964">Secreted</keyword>
<evidence type="ECO:0000256" key="3">
    <source>
        <dbReference type="ARBA" id="ARBA00022525"/>
    </source>
</evidence>
<keyword evidence="4 8" id="KW-0732">Signal</keyword>
<dbReference type="PANTHER" id="PTHR45650">
    <property type="entry name" value="GDSL-LIKE LIPASE/ACYLHYDROLASE-RELATED"/>
    <property type="match status" value="1"/>
</dbReference>
<dbReference type="Proteomes" id="UP001085076">
    <property type="component" value="Miscellaneous, Linkage group lg05"/>
</dbReference>
<dbReference type="InterPro" id="IPR001087">
    <property type="entry name" value="GDSL"/>
</dbReference>
<comment type="subcellular location">
    <subcellularLocation>
        <location evidence="1">Secreted</location>
    </subcellularLocation>
</comment>
<evidence type="ECO:0000256" key="5">
    <source>
        <dbReference type="ARBA" id="ARBA00022801"/>
    </source>
</evidence>
<dbReference type="GO" id="GO:0016788">
    <property type="term" value="F:hydrolase activity, acting on ester bonds"/>
    <property type="evidence" value="ECO:0007669"/>
    <property type="project" value="InterPro"/>
</dbReference>
<reference evidence="9" key="1">
    <citation type="submission" date="2021-03" db="EMBL/GenBank/DDBJ databases">
        <authorList>
            <person name="Li Z."/>
            <person name="Yang C."/>
        </authorList>
    </citation>
    <scope>NUCLEOTIDE SEQUENCE</scope>
    <source>
        <strain evidence="9">Dzin_1.0</strain>
        <tissue evidence="9">Leaf</tissue>
    </source>
</reference>
<evidence type="ECO:0008006" key="11">
    <source>
        <dbReference type="Google" id="ProtNLM"/>
    </source>
</evidence>
<keyword evidence="5" id="KW-0378">Hydrolase</keyword>
<dbReference type="InterPro" id="IPR051238">
    <property type="entry name" value="GDSL_esterase/lipase"/>
</dbReference>
<evidence type="ECO:0000256" key="1">
    <source>
        <dbReference type="ARBA" id="ARBA00004613"/>
    </source>
</evidence>
<evidence type="ECO:0000313" key="9">
    <source>
        <dbReference type="EMBL" id="KAJ0972209.1"/>
    </source>
</evidence>
<dbReference type="GO" id="GO:0016042">
    <property type="term" value="P:lipid catabolic process"/>
    <property type="evidence" value="ECO:0007669"/>
    <property type="project" value="UniProtKB-KW"/>
</dbReference>
<dbReference type="Pfam" id="PF00657">
    <property type="entry name" value="Lipase_GDSL"/>
    <property type="match status" value="1"/>
</dbReference>
<name>A0A9D5CG40_9LILI</name>
<evidence type="ECO:0000313" key="10">
    <source>
        <dbReference type="Proteomes" id="UP001085076"/>
    </source>
</evidence>
<evidence type="ECO:0000256" key="2">
    <source>
        <dbReference type="ARBA" id="ARBA00008668"/>
    </source>
</evidence>
<sequence length="189" mass="20070">MATLNSSHLVFSITVLVLITCFFFSITVSRAQDVGGDAGGRRELVPAMFVFGDSLIDNGNNNNLPSFAKANYFPYGIDFVAGPTGRFSNGYTIVDEIANLLGLPLTPAYSEAAGSQIFHGVNYASAAAGILDSSGGNFTPCAKREIKMCSGCISSLYLFVDIILARNAFSGNTNVVFPMNLQQLATIDL</sequence>